<proteinExistence type="predicted"/>
<evidence type="ECO:0000313" key="1">
    <source>
        <dbReference type="EMBL" id="BBG30367.1"/>
    </source>
</evidence>
<dbReference type="AlphaFoldDB" id="A0A348HFG5"/>
<gene>
    <name evidence="1" type="ORF">ZBT109_1610</name>
</gene>
<dbReference type="RefSeq" id="WP_027705480.1">
    <property type="nucleotide sequence ID" value="NZ_AP018933.1"/>
</dbReference>
<sequence>MLKKRKIVTRISLSTDSGEFDGGKGRDVILEGYRTMAEITDISWYSGGTLSMRIYGVQPEVMNKLSTLGIRTDIVAKNTISVLAGYEAGSGEPGRLDEIYSGSIHTAYADYSAQPNVSLSLEATAGFFEGLQRVPPTAHRGDTKVAPLIEALANEIGWAFVNDGVTTVLRDICVEGSAIEQIHDLARAAGIACIMSSNTVTISPYNGITSSTPVEVSPETGLIGYPAFASGGIAANTLFNPAIKAGGKVNLSTFVPQANGEFNVHTVQHRISCEAPDGEWSTHFYANKEGLHLNGRHD</sequence>
<keyword evidence="1" id="KW-0413">Isomerase</keyword>
<dbReference type="GO" id="GO:0016853">
    <property type="term" value="F:isomerase activity"/>
    <property type="evidence" value="ECO:0007669"/>
    <property type="project" value="UniProtKB-KW"/>
</dbReference>
<dbReference type="OrthoDB" id="5690318at2"/>
<reference evidence="1 2" key="1">
    <citation type="submission" date="2018-09" db="EMBL/GenBank/DDBJ databases">
        <title>Zymobacter palmae IAM14233 (=T109) whole genome analysis.</title>
        <authorList>
            <person name="Yanase H."/>
        </authorList>
    </citation>
    <scope>NUCLEOTIDE SEQUENCE [LARGE SCALE GENOMIC DNA]</scope>
    <source>
        <strain evidence="1 2">IAM14233</strain>
    </source>
</reference>
<accession>A0A348HFG5</accession>
<dbReference type="STRING" id="1123510.GCA_000620025_02446"/>
<dbReference type="EMBL" id="AP018933">
    <property type="protein sequence ID" value="BBG30367.1"/>
    <property type="molecule type" value="Genomic_DNA"/>
</dbReference>
<dbReference type="Pfam" id="PF22759">
    <property type="entry name" value="E217_GP41"/>
    <property type="match status" value="1"/>
</dbReference>
<organism evidence="1 2">
    <name type="scientific">Zymobacter palmae</name>
    <dbReference type="NCBI Taxonomy" id="33074"/>
    <lineage>
        <taxon>Bacteria</taxon>
        <taxon>Pseudomonadati</taxon>
        <taxon>Pseudomonadota</taxon>
        <taxon>Gammaproteobacteria</taxon>
        <taxon>Oceanospirillales</taxon>
        <taxon>Halomonadaceae</taxon>
        <taxon>Zymobacter group</taxon>
        <taxon>Zymobacter</taxon>
    </lineage>
</organism>
<evidence type="ECO:0000313" key="2">
    <source>
        <dbReference type="Proteomes" id="UP000267342"/>
    </source>
</evidence>
<name>A0A348HFG5_9GAMM</name>
<dbReference type="Proteomes" id="UP000267342">
    <property type="component" value="Chromosome"/>
</dbReference>
<dbReference type="KEGG" id="zpl:ZBT109_1610"/>
<dbReference type="InterPro" id="IPR054496">
    <property type="entry name" value="E217_GP41"/>
</dbReference>
<protein>
    <submittedName>
        <fullName evidence="1">Sugar phosphate isomerases/epimerases</fullName>
    </submittedName>
</protein>
<keyword evidence="2" id="KW-1185">Reference proteome</keyword>